<dbReference type="AlphaFoldDB" id="A0A6A1UWJ8"/>
<dbReference type="PANTHER" id="PTHR31642">
    <property type="entry name" value="TRICHOTHECENE 3-O-ACETYLTRANSFERASE"/>
    <property type="match status" value="1"/>
</dbReference>
<dbReference type="Proteomes" id="UP000516437">
    <property type="component" value="Chromosome 8"/>
</dbReference>
<dbReference type="Gene3D" id="3.30.559.10">
    <property type="entry name" value="Chloramphenicol acetyltransferase-like domain"/>
    <property type="match status" value="2"/>
</dbReference>
<dbReference type="GO" id="GO:0016747">
    <property type="term" value="F:acyltransferase activity, transferring groups other than amino-acyl groups"/>
    <property type="evidence" value="ECO:0007669"/>
    <property type="project" value="TreeGrafter"/>
</dbReference>
<sequence>MDTQQENYQTVSITKTLSVSPKLLHPERVLNLSNLDRQCPNHMYLVFFYNPSPAYTNLPLDLVFSSLKSGLEETLSVWYSAAGRLCLNQNDGKLNIWCNNNGAVLVEAVTQVKISELGDLSQYNEFFEKLVCKPVFDGNFSLMPLVVAQVTNFGCGGYSIGIGVSHSLFDGPAAHNFFRAWASKSAIMKEKGGLEQQKPVHERGTLLMSSYEASNVTGKPPSQNSNTVTRAAAIDHLYQLIMQAATDQRLPEVGRLNQKECLLRTFHLSSQMIEGLRREVLGGRGGSFSCSSFEVVAAHLWKARTRALGLRKETMVCLQFAVDTRNKMVPPLPKGFSGNAYVLVSVALTAGALEEESLETIIKKIREAKNSVGNDYVSAYVEALEGPQHSLPPLKELTMISDWTRMPFHKIPFLHGEAAYASPLVPPIPHVAYFMQNPNDSAAIDVRIGLLPQTVDSFCHHFLIICDEFK</sequence>
<dbReference type="PANTHER" id="PTHR31642:SF145">
    <property type="entry name" value="BRASSINOSTEROID-RELATED ACYLTRANSFERASE 1"/>
    <property type="match status" value="1"/>
</dbReference>
<evidence type="ECO:0000256" key="1">
    <source>
        <dbReference type="ARBA" id="ARBA00009861"/>
    </source>
</evidence>
<keyword evidence="2" id="KW-0808">Transferase</keyword>
<keyword evidence="3" id="KW-1185">Reference proteome</keyword>
<proteinExistence type="inferred from homology"/>
<evidence type="ECO:0000313" key="2">
    <source>
        <dbReference type="EMBL" id="KAB1204683.1"/>
    </source>
</evidence>
<name>A0A6A1UWJ8_9ROSI</name>
<dbReference type="EMBL" id="RXIC02000026">
    <property type="protein sequence ID" value="KAB1204683.1"/>
    <property type="molecule type" value="Genomic_DNA"/>
</dbReference>
<dbReference type="Pfam" id="PF02458">
    <property type="entry name" value="Transferase"/>
    <property type="match status" value="1"/>
</dbReference>
<accession>A0A6A1UWJ8</accession>
<protein>
    <submittedName>
        <fullName evidence="2">Omega-hydroxypalmitate O-feruloyl transferase</fullName>
    </submittedName>
</protein>
<gene>
    <name evidence="2" type="ORF">CJ030_MR8G012755</name>
</gene>
<reference evidence="2 3" key="1">
    <citation type="journal article" date="2019" name="Plant Biotechnol. J.">
        <title>The red bayberry genome and genetic basis of sex determination.</title>
        <authorList>
            <person name="Jia H.M."/>
            <person name="Jia H.J."/>
            <person name="Cai Q.L."/>
            <person name="Wang Y."/>
            <person name="Zhao H.B."/>
            <person name="Yang W.F."/>
            <person name="Wang G.Y."/>
            <person name="Li Y.H."/>
            <person name="Zhan D.L."/>
            <person name="Shen Y.T."/>
            <person name="Niu Q.F."/>
            <person name="Chang L."/>
            <person name="Qiu J."/>
            <person name="Zhao L."/>
            <person name="Xie H.B."/>
            <person name="Fu W.Y."/>
            <person name="Jin J."/>
            <person name="Li X.W."/>
            <person name="Jiao Y."/>
            <person name="Zhou C.C."/>
            <person name="Tu T."/>
            <person name="Chai C.Y."/>
            <person name="Gao J.L."/>
            <person name="Fan L.J."/>
            <person name="van de Weg E."/>
            <person name="Wang J.Y."/>
            <person name="Gao Z.S."/>
        </authorList>
    </citation>
    <scope>NUCLEOTIDE SEQUENCE [LARGE SCALE GENOMIC DNA]</scope>
    <source>
        <tissue evidence="2">Leaves</tissue>
    </source>
</reference>
<dbReference type="InterPro" id="IPR050317">
    <property type="entry name" value="Plant_Fungal_Acyltransferase"/>
</dbReference>
<comment type="similarity">
    <text evidence="1">Belongs to the plant acyltransferase family.</text>
</comment>
<evidence type="ECO:0000313" key="3">
    <source>
        <dbReference type="Proteomes" id="UP000516437"/>
    </source>
</evidence>
<dbReference type="OrthoDB" id="671439at2759"/>
<comment type="caution">
    <text evidence="2">The sequence shown here is derived from an EMBL/GenBank/DDBJ whole genome shotgun (WGS) entry which is preliminary data.</text>
</comment>
<organism evidence="2 3">
    <name type="scientific">Morella rubra</name>
    <name type="common">Chinese bayberry</name>
    <dbReference type="NCBI Taxonomy" id="262757"/>
    <lineage>
        <taxon>Eukaryota</taxon>
        <taxon>Viridiplantae</taxon>
        <taxon>Streptophyta</taxon>
        <taxon>Embryophyta</taxon>
        <taxon>Tracheophyta</taxon>
        <taxon>Spermatophyta</taxon>
        <taxon>Magnoliopsida</taxon>
        <taxon>eudicotyledons</taxon>
        <taxon>Gunneridae</taxon>
        <taxon>Pentapetalae</taxon>
        <taxon>rosids</taxon>
        <taxon>fabids</taxon>
        <taxon>Fagales</taxon>
        <taxon>Myricaceae</taxon>
        <taxon>Morella</taxon>
    </lineage>
</organism>
<dbReference type="InterPro" id="IPR023213">
    <property type="entry name" value="CAT-like_dom_sf"/>
</dbReference>